<gene>
    <name evidence="2" type="ORF">BOTBODRAFT_178008</name>
</gene>
<proteinExistence type="predicted"/>
<feature type="compositionally biased region" description="Polar residues" evidence="1">
    <location>
        <begin position="1"/>
        <end position="10"/>
    </location>
</feature>
<reference evidence="3" key="1">
    <citation type="journal article" date="2014" name="Proc. Natl. Acad. Sci. U.S.A.">
        <title>Extensive sampling of basidiomycete genomes demonstrates inadequacy of the white-rot/brown-rot paradigm for wood decay fungi.</title>
        <authorList>
            <person name="Riley R."/>
            <person name="Salamov A.A."/>
            <person name="Brown D.W."/>
            <person name="Nagy L.G."/>
            <person name="Floudas D."/>
            <person name="Held B.W."/>
            <person name="Levasseur A."/>
            <person name="Lombard V."/>
            <person name="Morin E."/>
            <person name="Otillar R."/>
            <person name="Lindquist E.A."/>
            <person name="Sun H."/>
            <person name="LaButti K.M."/>
            <person name="Schmutz J."/>
            <person name="Jabbour D."/>
            <person name="Luo H."/>
            <person name="Baker S.E."/>
            <person name="Pisabarro A.G."/>
            <person name="Walton J.D."/>
            <person name="Blanchette R.A."/>
            <person name="Henrissat B."/>
            <person name="Martin F."/>
            <person name="Cullen D."/>
            <person name="Hibbett D.S."/>
            <person name="Grigoriev I.V."/>
        </authorList>
    </citation>
    <scope>NUCLEOTIDE SEQUENCE [LARGE SCALE GENOMIC DNA]</scope>
    <source>
        <strain evidence="3">FD-172 SS1</strain>
    </source>
</reference>
<dbReference type="OrthoDB" id="2532734at2759"/>
<organism evidence="2 3">
    <name type="scientific">Botryobasidium botryosum (strain FD-172 SS1)</name>
    <dbReference type="NCBI Taxonomy" id="930990"/>
    <lineage>
        <taxon>Eukaryota</taxon>
        <taxon>Fungi</taxon>
        <taxon>Dikarya</taxon>
        <taxon>Basidiomycota</taxon>
        <taxon>Agaricomycotina</taxon>
        <taxon>Agaricomycetes</taxon>
        <taxon>Cantharellales</taxon>
        <taxon>Botryobasidiaceae</taxon>
        <taxon>Botryobasidium</taxon>
    </lineage>
</organism>
<evidence type="ECO:0000313" key="2">
    <source>
        <dbReference type="EMBL" id="KDQ10735.1"/>
    </source>
</evidence>
<sequence length="73" mass="8028">MSSNDFTTQPHPAKSNDPNDLKQHEGGGLQSHNPFKAFEGAGPVIPDNTTLSKLGEPLSKEELKKRSEELNRE</sequence>
<feature type="compositionally biased region" description="Basic and acidic residues" evidence="1">
    <location>
        <begin position="58"/>
        <end position="73"/>
    </location>
</feature>
<name>A0A067M7Q3_BOTB1</name>
<dbReference type="InParanoid" id="A0A067M7Q3"/>
<dbReference type="Proteomes" id="UP000027195">
    <property type="component" value="Unassembled WGS sequence"/>
</dbReference>
<evidence type="ECO:0000256" key="1">
    <source>
        <dbReference type="SAM" id="MobiDB-lite"/>
    </source>
</evidence>
<dbReference type="AlphaFoldDB" id="A0A067M7Q3"/>
<keyword evidence="3" id="KW-1185">Reference proteome</keyword>
<dbReference type="EMBL" id="KL198065">
    <property type="protein sequence ID" value="KDQ10735.1"/>
    <property type="molecule type" value="Genomic_DNA"/>
</dbReference>
<dbReference type="HOGENOM" id="CLU_152691_1_0_1"/>
<feature type="region of interest" description="Disordered" evidence="1">
    <location>
        <begin position="1"/>
        <end position="73"/>
    </location>
</feature>
<accession>A0A067M7Q3</accession>
<evidence type="ECO:0000313" key="3">
    <source>
        <dbReference type="Proteomes" id="UP000027195"/>
    </source>
</evidence>
<protein>
    <submittedName>
        <fullName evidence="2">Uncharacterized protein</fullName>
    </submittedName>
</protein>